<dbReference type="EMBL" id="SGXE01000002">
    <property type="protein sequence ID" value="RZS93760.1"/>
    <property type="molecule type" value="Genomic_DNA"/>
</dbReference>
<evidence type="ECO:0000259" key="1">
    <source>
        <dbReference type="Pfam" id="PF04389"/>
    </source>
</evidence>
<dbReference type="PANTHER" id="PTHR12147:SF26">
    <property type="entry name" value="PEPTIDASE M28 DOMAIN-CONTAINING PROTEIN"/>
    <property type="match status" value="1"/>
</dbReference>
<protein>
    <submittedName>
        <fullName evidence="2">Peptidase M28-like protein</fullName>
    </submittedName>
</protein>
<gene>
    <name evidence="2" type="ORF">EV197_2341</name>
</gene>
<evidence type="ECO:0000313" key="3">
    <source>
        <dbReference type="Proteomes" id="UP000292262"/>
    </source>
</evidence>
<dbReference type="Pfam" id="PF04389">
    <property type="entry name" value="Peptidase_M28"/>
    <property type="match status" value="1"/>
</dbReference>
<dbReference type="InterPro" id="IPR045175">
    <property type="entry name" value="M28_fam"/>
</dbReference>
<organism evidence="2 3">
    <name type="scientific">Aquimarina brevivitae</name>
    <dbReference type="NCBI Taxonomy" id="323412"/>
    <lineage>
        <taxon>Bacteria</taxon>
        <taxon>Pseudomonadati</taxon>
        <taxon>Bacteroidota</taxon>
        <taxon>Flavobacteriia</taxon>
        <taxon>Flavobacteriales</taxon>
        <taxon>Flavobacteriaceae</taxon>
        <taxon>Aquimarina</taxon>
    </lineage>
</organism>
<sequence length="301" mass="34334">MQIFKNNTYKALLLFIVLGLPFQVCFSQSEKDIREAEIINIQREIVGKLTGHLPIKGKKTIDSRHSDSERKLVANYLQDELEEAGLKAEENTYNVQDKRGNVYSGTNVYAEIPATNGSDEYIIISAHYDTVKDSPGAVHNATGVAIAFYTAKKLAELEQRNKNFIVVFFDQWKENLVGTRMFIKLIKEKGWNVHSMHRADYMGWDNDEDRAIELLSSNISLESSYRIESPVPIYKRMVAIPESRFFANFGYETVTLTAELKNADNSPFVSQEDDKYTTVNFKYLASTTEIVYNVMIAYATN</sequence>
<dbReference type="RefSeq" id="WP_130286870.1">
    <property type="nucleotide sequence ID" value="NZ_SGXE01000002.1"/>
</dbReference>
<feature type="domain" description="Peptidase M28" evidence="1">
    <location>
        <begin position="107"/>
        <end position="209"/>
    </location>
</feature>
<dbReference type="OrthoDB" id="9789219at2"/>
<dbReference type="Proteomes" id="UP000292262">
    <property type="component" value="Unassembled WGS sequence"/>
</dbReference>
<comment type="caution">
    <text evidence="2">The sequence shown here is derived from an EMBL/GenBank/DDBJ whole genome shotgun (WGS) entry which is preliminary data.</text>
</comment>
<dbReference type="InterPro" id="IPR007484">
    <property type="entry name" value="Peptidase_M28"/>
</dbReference>
<dbReference type="Gene3D" id="3.40.630.10">
    <property type="entry name" value="Zn peptidases"/>
    <property type="match status" value="1"/>
</dbReference>
<keyword evidence="3" id="KW-1185">Reference proteome</keyword>
<dbReference type="SUPFAM" id="SSF53187">
    <property type="entry name" value="Zn-dependent exopeptidases"/>
    <property type="match status" value="1"/>
</dbReference>
<accession>A0A4Q7P2Z5</accession>
<dbReference type="PANTHER" id="PTHR12147">
    <property type="entry name" value="METALLOPEPTIDASE M28 FAMILY MEMBER"/>
    <property type="match status" value="1"/>
</dbReference>
<dbReference type="GO" id="GO:0008235">
    <property type="term" value="F:metalloexopeptidase activity"/>
    <property type="evidence" value="ECO:0007669"/>
    <property type="project" value="InterPro"/>
</dbReference>
<evidence type="ECO:0000313" key="2">
    <source>
        <dbReference type="EMBL" id="RZS93760.1"/>
    </source>
</evidence>
<reference evidence="2 3" key="1">
    <citation type="submission" date="2019-02" db="EMBL/GenBank/DDBJ databases">
        <title>Genomic Encyclopedia of Type Strains, Phase IV (KMG-IV): sequencing the most valuable type-strain genomes for metagenomic binning, comparative biology and taxonomic classification.</title>
        <authorList>
            <person name="Goeker M."/>
        </authorList>
    </citation>
    <scope>NUCLEOTIDE SEQUENCE [LARGE SCALE GENOMIC DNA]</scope>
    <source>
        <strain evidence="2 3">DSM 17196</strain>
    </source>
</reference>
<proteinExistence type="predicted"/>
<name>A0A4Q7P2Z5_9FLAO</name>
<dbReference type="AlphaFoldDB" id="A0A4Q7P2Z5"/>
<dbReference type="GO" id="GO:0006508">
    <property type="term" value="P:proteolysis"/>
    <property type="evidence" value="ECO:0007669"/>
    <property type="project" value="InterPro"/>
</dbReference>